<dbReference type="InterPro" id="IPR022029">
    <property type="entry name" value="YoaR-like_PG-bd"/>
</dbReference>
<feature type="compositionally biased region" description="Low complexity" evidence="1">
    <location>
        <begin position="679"/>
        <end position="688"/>
    </location>
</feature>
<evidence type="ECO:0000256" key="2">
    <source>
        <dbReference type="SAM" id="Phobius"/>
    </source>
</evidence>
<reference evidence="4 5" key="1">
    <citation type="submission" date="2016-10" db="EMBL/GenBank/DDBJ databases">
        <authorList>
            <person name="de Groot N.N."/>
        </authorList>
    </citation>
    <scope>NUCLEOTIDE SEQUENCE [LARGE SCALE GENOMIC DNA]</scope>
    <source>
        <strain evidence="4 5">DSM 43794</strain>
    </source>
</reference>
<organism evidence="4 5">
    <name type="scientific">Thermostaphylospora chromogena</name>
    <dbReference type="NCBI Taxonomy" id="35622"/>
    <lineage>
        <taxon>Bacteria</taxon>
        <taxon>Bacillati</taxon>
        <taxon>Actinomycetota</taxon>
        <taxon>Actinomycetes</taxon>
        <taxon>Streptosporangiales</taxon>
        <taxon>Thermomonosporaceae</taxon>
        <taxon>Thermostaphylospora</taxon>
    </lineage>
</organism>
<feature type="transmembrane region" description="Helical" evidence="2">
    <location>
        <begin position="130"/>
        <end position="151"/>
    </location>
</feature>
<keyword evidence="2" id="KW-0472">Membrane</keyword>
<evidence type="ECO:0000313" key="5">
    <source>
        <dbReference type="Proteomes" id="UP000217103"/>
    </source>
</evidence>
<feature type="domain" description="YoaR-like putative peptidoglycan binding" evidence="3">
    <location>
        <begin position="230"/>
        <end position="302"/>
    </location>
</feature>
<evidence type="ECO:0000259" key="3">
    <source>
        <dbReference type="Pfam" id="PF12229"/>
    </source>
</evidence>
<feature type="compositionally biased region" description="Low complexity" evidence="1">
    <location>
        <begin position="696"/>
        <end position="705"/>
    </location>
</feature>
<sequence>MRNAGASIDPPTDPLAAVPMPTSTRGDRASKATGRQAGPPGTPKNGASEGGRKLPPGVSPDIFGRPETPPSRNAPSLPPATPPVQPWVLEGKPERRPIPAVPPETAGPLAEEAGGGGESAPPSRRRGRRVLTVTLAVALILFLGYLVPAILMSGKVLPGTTVSGVDIGGLTVTEAAERLRARLDERARKPIVVQAMGIRQQVYPEDAGLSLDVVGTIEQAPSGFPNPIQVVRALIGEIEIQPEIDVQTSKLTAAVQRLAQRIDRPVREGEIRFKGLTPQVVTPRDGRRVEVGAAVAAIRDAYFTTTEPVTLPVTVVKPTVGVKKFTEARIVARRAVSAPFTLVAGFRRAELSRQVLAANLTFVPAPDGEIVPRFNAKGALAAVEKQLVDPAEAPVDPTYDIVNGEPKIVPGRPGRGVDAEKLADAITKAIREGGSRTIEVTLTTVKPRLSENELRSLGIREKISEFTTSHPCCQPRVTNIHRIADILDGYIVKPGEVFSLNGIVGPRDRARGFVEAPQIVAGRLVNDVGGGISQFVTTMYNAVFFGGLKDVKHTPHEFYISRYPAGRESTVSYPEPDFKWQNDSPYGVLVKAYYTDTSITVQFWSTKRYDKVEARATKPHSFTDFPVETDSGPDCIPMAGRKGFTIEVTRVFYRNGTEVKRDPPIRTVYRPETRLTCVDESSGSAGAEDSADSSDSEVSSRPSRR</sequence>
<keyword evidence="5" id="KW-1185">Reference proteome</keyword>
<feature type="domain" description="YoaR-like putative peptidoglycan binding" evidence="3">
    <location>
        <begin position="366"/>
        <end position="438"/>
    </location>
</feature>
<evidence type="ECO:0000256" key="1">
    <source>
        <dbReference type="SAM" id="MobiDB-lite"/>
    </source>
</evidence>
<feature type="compositionally biased region" description="Low complexity" evidence="1">
    <location>
        <begin position="103"/>
        <end position="112"/>
    </location>
</feature>
<proteinExistence type="predicted"/>
<dbReference type="Pfam" id="PF12229">
    <property type="entry name" value="PG_binding_4"/>
    <property type="match status" value="2"/>
</dbReference>
<dbReference type="Pfam" id="PF04294">
    <property type="entry name" value="VanW"/>
    <property type="match status" value="1"/>
</dbReference>
<dbReference type="PANTHER" id="PTHR35788:SF1">
    <property type="entry name" value="EXPORTED PROTEIN"/>
    <property type="match status" value="1"/>
</dbReference>
<dbReference type="PANTHER" id="PTHR35788">
    <property type="entry name" value="EXPORTED PROTEIN-RELATED"/>
    <property type="match status" value="1"/>
</dbReference>
<dbReference type="EMBL" id="FNKK01000002">
    <property type="protein sequence ID" value="SDQ38753.1"/>
    <property type="molecule type" value="Genomic_DNA"/>
</dbReference>
<keyword evidence="2" id="KW-0812">Transmembrane</keyword>
<dbReference type="STRING" id="35622.SAMN04489764_0483"/>
<dbReference type="Proteomes" id="UP000217103">
    <property type="component" value="Unassembled WGS sequence"/>
</dbReference>
<gene>
    <name evidence="4" type="ORF">SAMN04489764_0483</name>
</gene>
<dbReference type="InterPro" id="IPR007391">
    <property type="entry name" value="Vancomycin_resist_VanW"/>
</dbReference>
<dbReference type="InterPro" id="IPR052913">
    <property type="entry name" value="Glycopeptide_resist_protein"/>
</dbReference>
<keyword evidence="2" id="KW-1133">Transmembrane helix</keyword>
<protein>
    <submittedName>
        <fullName evidence="4">Vancomycin resistance protein YoaR, contains peptidoglycan-binding and VanW domains</fullName>
    </submittedName>
</protein>
<accession>A0A1H1AG87</accession>
<feature type="region of interest" description="Disordered" evidence="1">
    <location>
        <begin position="1"/>
        <end position="126"/>
    </location>
</feature>
<feature type="region of interest" description="Disordered" evidence="1">
    <location>
        <begin position="673"/>
        <end position="705"/>
    </location>
</feature>
<feature type="compositionally biased region" description="Pro residues" evidence="1">
    <location>
        <begin position="76"/>
        <end position="85"/>
    </location>
</feature>
<evidence type="ECO:0000313" key="4">
    <source>
        <dbReference type="EMBL" id="SDQ38753.1"/>
    </source>
</evidence>
<name>A0A1H1AG87_9ACTN</name>
<dbReference type="AlphaFoldDB" id="A0A1H1AG87"/>